<dbReference type="InterPro" id="IPR014861">
    <property type="entry name" value="CNP1-like_dom"/>
</dbReference>
<dbReference type="RefSeq" id="WP_200236553.1">
    <property type="nucleotide sequence ID" value="NZ_NRRV01000020.1"/>
</dbReference>
<feature type="region of interest" description="Disordered" evidence="1">
    <location>
        <begin position="39"/>
        <end position="67"/>
    </location>
</feature>
<evidence type="ECO:0000256" key="1">
    <source>
        <dbReference type="SAM" id="MobiDB-lite"/>
    </source>
</evidence>
<keyword evidence="4" id="KW-1185">Reference proteome</keyword>
<sequence length="208" mass="22989">MRSKPLRSTDRVFDGLRVALLLAAASLLAACQGGLGGYSDTPFKPDPEPPTPSSVTPGQKWSEDDYSLPAWPRESDLVEVKLDGPDQPLTHAIDTRSLRTGSDGVVRYTVVTESPGGARNVSFEGLRCTPQGQWTTYAYGADGRFTPAGEQRAWVRVNKTGTDQLHYELWRHYLCTPLAFEPRPKRDQVRTLESGRVPRVENAGFMPD</sequence>
<evidence type="ECO:0000259" key="2">
    <source>
        <dbReference type="Pfam" id="PF08750"/>
    </source>
</evidence>
<proteinExistence type="predicted"/>
<name>A0ABS1CGH6_9GAMM</name>
<feature type="domain" description="CNP1-like uncharacterised" evidence="2">
    <location>
        <begin position="59"/>
        <end position="192"/>
    </location>
</feature>
<dbReference type="Pfam" id="PF08750">
    <property type="entry name" value="CNP1"/>
    <property type="match status" value="1"/>
</dbReference>
<dbReference type="PROSITE" id="PS51257">
    <property type="entry name" value="PROKAR_LIPOPROTEIN"/>
    <property type="match status" value="1"/>
</dbReference>
<reference evidence="3 4" key="1">
    <citation type="journal article" date="2020" name="Microorganisms">
        <title>Osmotic Adaptation and Compatible Solute Biosynthesis of Phototrophic Bacteria as Revealed from Genome Analyses.</title>
        <authorList>
            <person name="Imhoff J.F."/>
            <person name="Rahn T."/>
            <person name="Kunzel S."/>
            <person name="Keller A."/>
            <person name="Neulinger S.C."/>
        </authorList>
    </citation>
    <scope>NUCLEOTIDE SEQUENCE [LARGE SCALE GENOMIC DNA]</scope>
    <source>
        <strain evidence="3 4">DSM 6210</strain>
    </source>
</reference>
<evidence type="ECO:0000313" key="3">
    <source>
        <dbReference type="EMBL" id="MBK1631021.1"/>
    </source>
</evidence>
<comment type="caution">
    <text evidence="3">The sequence shown here is derived from an EMBL/GenBank/DDBJ whole genome shotgun (WGS) entry which is preliminary data.</text>
</comment>
<evidence type="ECO:0000313" key="4">
    <source>
        <dbReference type="Proteomes" id="UP000748752"/>
    </source>
</evidence>
<accession>A0ABS1CGH6</accession>
<organism evidence="3 4">
    <name type="scientific">Thiohalocapsa halophila</name>
    <dbReference type="NCBI Taxonomy" id="69359"/>
    <lineage>
        <taxon>Bacteria</taxon>
        <taxon>Pseudomonadati</taxon>
        <taxon>Pseudomonadota</taxon>
        <taxon>Gammaproteobacteria</taxon>
        <taxon>Chromatiales</taxon>
        <taxon>Chromatiaceae</taxon>
        <taxon>Thiohalocapsa</taxon>
    </lineage>
</organism>
<gene>
    <name evidence="3" type="ORF">CKO31_09760</name>
</gene>
<dbReference type="EMBL" id="NRRV01000020">
    <property type="protein sequence ID" value="MBK1631021.1"/>
    <property type="molecule type" value="Genomic_DNA"/>
</dbReference>
<dbReference type="Proteomes" id="UP000748752">
    <property type="component" value="Unassembled WGS sequence"/>
</dbReference>
<protein>
    <recommendedName>
        <fullName evidence="2">CNP1-like uncharacterized domain-containing protein</fullName>
    </recommendedName>
</protein>